<keyword evidence="2 6" id="KW-0808">Transferase</keyword>
<dbReference type="Gene3D" id="1.10.10.10">
    <property type="entry name" value="Winged helix-like DNA-binding domain superfamily/Winged helix DNA-binding domain"/>
    <property type="match status" value="1"/>
</dbReference>
<evidence type="ECO:0000256" key="1">
    <source>
        <dbReference type="ARBA" id="ARBA00022603"/>
    </source>
</evidence>
<feature type="domain" description="BVU-1015-like N-terminal dimerisation-like" evidence="5">
    <location>
        <begin position="22"/>
        <end position="95"/>
    </location>
</feature>
<dbReference type="Gene3D" id="1.20.58.1390">
    <property type="match status" value="1"/>
</dbReference>
<dbReference type="InterPro" id="IPR001077">
    <property type="entry name" value="COMT_C"/>
</dbReference>
<dbReference type="GO" id="GO:0008171">
    <property type="term" value="F:O-methyltransferase activity"/>
    <property type="evidence" value="ECO:0007669"/>
    <property type="project" value="InterPro"/>
</dbReference>
<dbReference type="SUPFAM" id="SSF53335">
    <property type="entry name" value="S-adenosyl-L-methionine-dependent methyltransferases"/>
    <property type="match status" value="1"/>
</dbReference>
<gene>
    <name evidence="6" type="ORF">NCTC13067_02050</name>
</gene>
<evidence type="ECO:0000256" key="3">
    <source>
        <dbReference type="ARBA" id="ARBA00022691"/>
    </source>
</evidence>
<keyword evidence="1 6" id="KW-0489">Methyltransferase</keyword>
<protein>
    <submittedName>
        <fullName evidence="6">C-20 methyltransferase BchU</fullName>
    </submittedName>
</protein>
<evidence type="ECO:0000259" key="4">
    <source>
        <dbReference type="Pfam" id="PF00891"/>
    </source>
</evidence>
<dbReference type="PROSITE" id="PS51683">
    <property type="entry name" value="SAM_OMT_II"/>
    <property type="match status" value="1"/>
</dbReference>
<dbReference type="SUPFAM" id="SSF46785">
    <property type="entry name" value="Winged helix' DNA-binding domain"/>
    <property type="match status" value="1"/>
</dbReference>
<dbReference type="InterPro" id="IPR036390">
    <property type="entry name" value="WH_DNA-bd_sf"/>
</dbReference>
<reference evidence="6 7" key="1">
    <citation type="submission" date="2018-06" db="EMBL/GenBank/DDBJ databases">
        <authorList>
            <consortium name="Pathogen Informatics"/>
            <person name="Doyle S."/>
        </authorList>
    </citation>
    <scope>NUCLEOTIDE SEQUENCE [LARGE SCALE GENOMIC DNA]</scope>
    <source>
        <strain evidence="6 7">NCTC13067</strain>
    </source>
</reference>
<evidence type="ECO:0000313" key="7">
    <source>
        <dbReference type="Proteomes" id="UP000255469"/>
    </source>
</evidence>
<dbReference type="AlphaFoldDB" id="A0A379ECQ7"/>
<feature type="domain" description="O-methyltransferase C-terminal" evidence="4">
    <location>
        <begin position="190"/>
        <end position="342"/>
    </location>
</feature>
<name>A0A379ECQ7_9BACT</name>
<evidence type="ECO:0000313" key="6">
    <source>
        <dbReference type="EMBL" id="SUB94188.1"/>
    </source>
</evidence>
<dbReference type="InterPro" id="IPR036388">
    <property type="entry name" value="WH-like_DNA-bd_sf"/>
</dbReference>
<dbReference type="GO" id="GO:0032259">
    <property type="term" value="P:methylation"/>
    <property type="evidence" value="ECO:0007669"/>
    <property type="project" value="UniProtKB-KW"/>
</dbReference>
<dbReference type="InterPro" id="IPR029063">
    <property type="entry name" value="SAM-dependent_MTases_sf"/>
</dbReference>
<dbReference type="InterPro" id="IPR049480">
    <property type="entry name" value="BVU_1015-like_N"/>
</dbReference>
<dbReference type="Gene3D" id="3.40.50.150">
    <property type="entry name" value="Vaccinia Virus protein VP39"/>
    <property type="match status" value="1"/>
</dbReference>
<dbReference type="Proteomes" id="UP000255469">
    <property type="component" value="Unassembled WGS sequence"/>
</dbReference>
<dbReference type="InterPro" id="IPR016461">
    <property type="entry name" value="COMT-like"/>
</dbReference>
<proteinExistence type="predicted"/>
<accession>A0A379ECQ7</accession>
<dbReference type="PANTHER" id="PTHR43712">
    <property type="entry name" value="PUTATIVE (AFU_ORTHOLOGUE AFUA_4G14580)-RELATED"/>
    <property type="match status" value="1"/>
</dbReference>
<dbReference type="RefSeq" id="WP_025067231.1">
    <property type="nucleotide sequence ID" value="NZ_CAUVPN010000024.1"/>
</dbReference>
<sequence>MNLFQSESDRYTQEQLSAREAQRLAEYIAWGPVIFQVSRLMVKWGILDALRDSQEGLTLDELKEQTRLSEYALKVLLEASLSAGTVLVDRTTDRYTVSKTGWFLLNDPATRVNIDFNHDVNYRGMFYLDEALKEGKPAGLKTLGDWPTIYEGLSQLDRQVQDSWFGFDHFYSDHSFDKALEIVFGRHPVQLMDVGGNTGRFALRCVDYDPEVNVTIVDLPGQIGMMKKNIAGEKGAERIGGFPTDILDERNRLPEGEWDAIWMSQFLDCFSEDEICSILSRTAGVMTADTTLYIMETFWDRQKYEPASLCLTMTSVYFTVMANGNSKMYHSDDMIRLIGRAGLDVVGIHDGIGQGHTILEVKRK</sequence>
<evidence type="ECO:0000259" key="5">
    <source>
        <dbReference type="Pfam" id="PF21212"/>
    </source>
</evidence>
<dbReference type="Pfam" id="PF00891">
    <property type="entry name" value="Methyltransf_2"/>
    <property type="match status" value="1"/>
</dbReference>
<dbReference type="EMBL" id="UGTM01000002">
    <property type="protein sequence ID" value="SUB94188.1"/>
    <property type="molecule type" value="Genomic_DNA"/>
</dbReference>
<dbReference type="PANTHER" id="PTHR43712:SF2">
    <property type="entry name" value="O-METHYLTRANSFERASE CICE"/>
    <property type="match status" value="1"/>
</dbReference>
<organism evidence="6 7">
    <name type="scientific">Prevotella denticola</name>
    <dbReference type="NCBI Taxonomy" id="28129"/>
    <lineage>
        <taxon>Bacteria</taxon>
        <taxon>Pseudomonadati</taxon>
        <taxon>Bacteroidota</taxon>
        <taxon>Bacteroidia</taxon>
        <taxon>Bacteroidales</taxon>
        <taxon>Prevotellaceae</taxon>
        <taxon>Prevotella</taxon>
    </lineage>
</organism>
<evidence type="ECO:0000256" key="2">
    <source>
        <dbReference type="ARBA" id="ARBA00022679"/>
    </source>
</evidence>
<keyword evidence="3" id="KW-0949">S-adenosyl-L-methionine</keyword>
<dbReference type="Pfam" id="PF21212">
    <property type="entry name" value="Dimerisation2-like_dom"/>
    <property type="match status" value="1"/>
</dbReference>